<evidence type="ECO:0000256" key="2">
    <source>
        <dbReference type="ARBA" id="ARBA00022737"/>
    </source>
</evidence>
<reference evidence="5 6" key="1">
    <citation type="submission" date="2024-04" db="EMBL/GenBank/DDBJ databases">
        <title>The reference genome of an endangered Asteraceae, Deinandra increscens subsp. villosa, native to the Central Coast of California.</title>
        <authorList>
            <person name="Guilliams M."/>
            <person name="Hasenstab-Lehman K."/>
            <person name="Meyer R."/>
            <person name="Mcevoy S."/>
        </authorList>
    </citation>
    <scope>NUCLEOTIDE SEQUENCE [LARGE SCALE GENOMIC DNA]</scope>
    <source>
        <tissue evidence="5">Leaf</tissue>
    </source>
</reference>
<proteinExistence type="predicted"/>
<protein>
    <recommendedName>
        <fullName evidence="4">TIR domain-containing protein</fullName>
    </recommendedName>
</protein>
<feature type="domain" description="TIR" evidence="4">
    <location>
        <begin position="15"/>
        <end position="181"/>
    </location>
</feature>
<dbReference type="Pfam" id="PF01582">
    <property type="entry name" value="TIR"/>
    <property type="match status" value="1"/>
</dbReference>
<dbReference type="Proteomes" id="UP001408789">
    <property type="component" value="Unassembled WGS sequence"/>
</dbReference>
<dbReference type="PRINTS" id="PR00364">
    <property type="entry name" value="DISEASERSIST"/>
</dbReference>
<dbReference type="FunFam" id="3.40.50.10140:FF:000007">
    <property type="entry name" value="Disease resistance protein (TIR-NBS-LRR class)"/>
    <property type="match status" value="1"/>
</dbReference>
<dbReference type="Gene3D" id="3.40.50.300">
    <property type="entry name" value="P-loop containing nucleotide triphosphate hydrolases"/>
    <property type="match status" value="1"/>
</dbReference>
<dbReference type="GO" id="GO:0007165">
    <property type="term" value="P:signal transduction"/>
    <property type="evidence" value="ECO:0007669"/>
    <property type="project" value="InterPro"/>
</dbReference>
<comment type="caution">
    <text evidence="5">The sequence shown here is derived from an EMBL/GenBank/DDBJ whole genome shotgun (WGS) entry which is preliminary data.</text>
</comment>
<dbReference type="GO" id="GO:0043531">
    <property type="term" value="F:ADP binding"/>
    <property type="evidence" value="ECO:0007669"/>
    <property type="project" value="InterPro"/>
</dbReference>
<evidence type="ECO:0000256" key="1">
    <source>
        <dbReference type="ARBA" id="ARBA00022614"/>
    </source>
</evidence>
<dbReference type="InterPro" id="IPR002182">
    <property type="entry name" value="NB-ARC"/>
</dbReference>
<dbReference type="SMART" id="SM00255">
    <property type="entry name" value="TIR"/>
    <property type="match status" value="1"/>
</dbReference>
<evidence type="ECO:0000259" key="4">
    <source>
        <dbReference type="PROSITE" id="PS50104"/>
    </source>
</evidence>
<dbReference type="PROSITE" id="PS50104">
    <property type="entry name" value="TIR"/>
    <property type="match status" value="1"/>
</dbReference>
<dbReference type="SUPFAM" id="SSF52540">
    <property type="entry name" value="P-loop containing nucleoside triphosphate hydrolases"/>
    <property type="match status" value="1"/>
</dbReference>
<dbReference type="SUPFAM" id="SSF52200">
    <property type="entry name" value="Toll/Interleukin receptor TIR domain"/>
    <property type="match status" value="1"/>
</dbReference>
<name>A0AAP0DBR5_9ASTR</name>
<dbReference type="InterPro" id="IPR032675">
    <property type="entry name" value="LRR_dom_sf"/>
</dbReference>
<keyword evidence="3" id="KW-0520">NAD</keyword>
<dbReference type="InterPro" id="IPR035897">
    <property type="entry name" value="Toll_tir_struct_dom_sf"/>
</dbReference>
<evidence type="ECO:0000256" key="3">
    <source>
        <dbReference type="ARBA" id="ARBA00023027"/>
    </source>
</evidence>
<dbReference type="Gene3D" id="3.80.10.10">
    <property type="entry name" value="Ribonuclease Inhibitor"/>
    <property type="match status" value="2"/>
</dbReference>
<dbReference type="PANTHER" id="PTHR11017:SF340">
    <property type="entry name" value="NB-ARC-RELATED"/>
    <property type="match status" value="1"/>
</dbReference>
<dbReference type="PANTHER" id="PTHR11017">
    <property type="entry name" value="LEUCINE-RICH REPEAT-CONTAINING PROTEIN"/>
    <property type="match status" value="1"/>
</dbReference>
<organism evidence="5 6">
    <name type="scientific">Deinandra increscens subsp. villosa</name>
    <dbReference type="NCBI Taxonomy" id="3103831"/>
    <lineage>
        <taxon>Eukaryota</taxon>
        <taxon>Viridiplantae</taxon>
        <taxon>Streptophyta</taxon>
        <taxon>Embryophyta</taxon>
        <taxon>Tracheophyta</taxon>
        <taxon>Spermatophyta</taxon>
        <taxon>Magnoliopsida</taxon>
        <taxon>eudicotyledons</taxon>
        <taxon>Gunneridae</taxon>
        <taxon>Pentapetalae</taxon>
        <taxon>asterids</taxon>
        <taxon>campanulids</taxon>
        <taxon>Asterales</taxon>
        <taxon>Asteraceae</taxon>
        <taxon>Asteroideae</taxon>
        <taxon>Heliantheae alliance</taxon>
        <taxon>Madieae</taxon>
        <taxon>Madiinae</taxon>
        <taxon>Deinandra</taxon>
    </lineage>
</organism>
<dbReference type="InterPro" id="IPR058192">
    <property type="entry name" value="WHD_ROQ1-like"/>
</dbReference>
<dbReference type="SUPFAM" id="SSF52058">
    <property type="entry name" value="L domain-like"/>
    <property type="match status" value="1"/>
</dbReference>
<dbReference type="InterPro" id="IPR000157">
    <property type="entry name" value="TIR_dom"/>
</dbReference>
<dbReference type="InterPro" id="IPR044974">
    <property type="entry name" value="Disease_R_plants"/>
</dbReference>
<dbReference type="InterPro" id="IPR027417">
    <property type="entry name" value="P-loop_NTPase"/>
</dbReference>
<dbReference type="EMBL" id="JBCNJP010000012">
    <property type="protein sequence ID" value="KAK9069862.1"/>
    <property type="molecule type" value="Genomic_DNA"/>
</dbReference>
<dbReference type="Gene3D" id="3.40.50.10140">
    <property type="entry name" value="Toll/interleukin-1 receptor homology (TIR) domain"/>
    <property type="match status" value="1"/>
</dbReference>
<dbReference type="AlphaFoldDB" id="A0AAP0DBR5"/>
<dbReference type="GO" id="GO:0006952">
    <property type="term" value="P:defense response"/>
    <property type="evidence" value="ECO:0007669"/>
    <property type="project" value="InterPro"/>
</dbReference>
<evidence type="ECO:0000313" key="5">
    <source>
        <dbReference type="EMBL" id="KAK9069862.1"/>
    </source>
</evidence>
<accession>A0AAP0DBR5</accession>
<dbReference type="Gene3D" id="1.10.8.430">
    <property type="entry name" value="Helical domain of apoptotic protease-activating factors"/>
    <property type="match status" value="1"/>
</dbReference>
<keyword evidence="2" id="KW-0677">Repeat</keyword>
<keyword evidence="1" id="KW-0433">Leucine-rich repeat</keyword>
<gene>
    <name evidence="5" type="ORF">SSX86_010258</name>
</gene>
<evidence type="ECO:0000313" key="6">
    <source>
        <dbReference type="Proteomes" id="UP001408789"/>
    </source>
</evidence>
<sequence length="1094" mass="124947">MASSSTSSHSAPRECKYDVFLSFRGEDTRKTFVDHFYSALVDRQIHTYKDNITLLKGESIGPSLFKAVEESRIAVIIFSKNYADSSWCLEELAYIMKDRDERGLVVMPVFYDVNPSEVRKQTGDFGKAFSKQEVENVDKVESWRKALVDASNIAGWEPKNIANGHESEVIKEITDRIMNRLFSLNSDVDENLVGMTTRLQDLKSLLNIGSGGVRMVGIWGIGGSGKSTLASSLYKEISHNFQCHCIVDNIRVESSKPAGLKALQENILSCVLKMQRQVQSVEEGKGLIKSRLCESNVLMVLDDVNDLDQLEALAGSHNWFGNGSRIVITTRDEHLLRTHKVDEVCHVKLLSEGEDIQLFNRRAFKQENTVEGYETLTLSAVTYAAGLPLALKVLGSFLYDKDKNEWKSALDKLKDTPDLKVMDILKTSYEGLETYQKELFLDIACFWRWKRIDGTMKVFEACKFYPQIGIKVLIQKALITIMDGYFDMHDLVQEMGHYIVRGEHPNNPEKHSRLWKDEEITNLCYGEGTTENDKIEVIKYYIDSPSQDHLSRFWKIVSNMKKLRWLSIYFKNHNYMNVEGPTFLSNELRHIEWNGYPASSLPKTFQPQKLVALVLKHSMQKQVWNDYKHLPLLKVLQLKDMNELLSTPDFDGLPCLQELSLFDCYTLKEIHSSLGNHTSLEYVKVHKCPKLKRFPAIFNMKNLKTLWIERCGKILEFPAIHANMENLVELTLRHIGIDVLPSSIGKHCTNLVYLNLTSLNNLKSIQFNFNDFKHLKRLELFGLIRLKKTRHHSFHQFVHSIRKLDLGHFKDVKIPFAIGELPKLEVLDLLGNDFSRLEFSLSQLTELKFLNLSYCGKLLELPKLPSNLAILKADYCNSLASIGDSCTNCKWLCQVSLFGRCIINDGGRLLQSMLEGKAIENGFILQFGRGNFDIPSGFTPPLTRGRGCTLQLQENWCNDFSGFLMCVVFKFAWPEPPTMICMSGWSSGIDSQDDMIWERSHGDGRIWVGYVPFGLLRESTWWDQTYKAISFTMEFDGQNPSCGFGVRLVAKTSRSETSTSSSSSDHYTPRFEIKRDLKSSLLISLDYSSIALTR</sequence>
<dbReference type="Pfam" id="PF00931">
    <property type="entry name" value="NB-ARC"/>
    <property type="match status" value="1"/>
</dbReference>
<keyword evidence="6" id="KW-1185">Reference proteome</keyword>
<dbReference type="InterPro" id="IPR042197">
    <property type="entry name" value="Apaf_helical"/>
</dbReference>
<dbReference type="Pfam" id="PF23282">
    <property type="entry name" value="WHD_ROQ1"/>
    <property type="match status" value="1"/>
</dbReference>